<dbReference type="Proteomes" id="UP000608071">
    <property type="component" value="Unassembled WGS sequence"/>
</dbReference>
<reference evidence="1 2" key="1">
    <citation type="submission" date="2020-08" db="EMBL/GenBank/DDBJ databases">
        <title>A Genomic Blueprint of the Chicken Gut Microbiome.</title>
        <authorList>
            <person name="Gilroy R."/>
            <person name="Ravi A."/>
            <person name="Getino M."/>
            <person name="Pursley I."/>
            <person name="Horton D.L."/>
            <person name="Alikhan N.-F."/>
            <person name="Baker D."/>
            <person name="Gharbi K."/>
            <person name="Hall N."/>
            <person name="Watson M."/>
            <person name="Adriaenssens E.M."/>
            <person name="Foster-Nyarko E."/>
            <person name="Jarju S."/>
            <person name="Secka A."/>
            <person name="Antonio M."/>
            <person name="Oren A."/>
            <person name="Chaudhuri R."/>
            <person name="La Ragione R.M."/>
            <person name="Hildebrand F."/>
            <person name="Pallen M.J."/>
        </authorList>
    </citation>
    <scope>NUCLEOTIDE SEQUENCE [LARGE SCALE GENOMIC DNA]</scope>
    <source>
        <strain evidence="1 2">Sa2BVA9</strain>
    </source>
</reference>
<evidence type="ECO:0000313" key="1">
    <source>
        <dbReference type="EMBL" id="MBD7966652.1"/>
    </source>
</evidence>
<organism evidence="1 2">
    <name type="scientific">Paenibacillus gallinarum</name>
    <dbReference type="NCBI Taxonomy" id="2762232"/>
    <lineage>
        <taxon>Bacteria</taxon>
        <taxon>Bacillati</taxon>
        <taxon>Bacillota</taxon>
        <taxon>Bacilli</taxon>
        <taxon>Bacillales</taxon>
        <taxon>Paenibacillaceae</taxon>
        <taxon>Paenibacillus</taxon>
    </lineage>
</organism>
<gene>
    <name evidence="1" type="ORF">H9647_01100</name>
</gene>
<evidence type="ECO:0000313" key="2">
    <source>
        <dbReference type="Proteomes" id="UP000608071"/>
    </source>
</evidence>
<keyword evidence="2" id="KW-1185">Reference proteome</keyword>
<dbReference type="RefSeq" id="WP_191797380.1">
    <property type="nucleotide sequence ID" value="NZ_JACSQL010000001.1"/>
</dbReference>
<dbReference type="EMBL" id="JACSQL010000001">
    <property type="protein sequence ID" value="MBD7966652.1"/>
    <property type="molecule type" value="Genomic_DNA"/>
</dbReference>
<accession>A0ABR8ST30</accession>
<protein>
    <submittedName>
        <fullName evidence="1">Uncharacterized protein</fullName>
    </submittedName>
</protein>
<sequence length="94" mass="10751">MSCDYSKSWFHGSPLANDETGSIFHNGKLDGHIYVIDEVISPKDVYLHLTTTMKPGDEWLITRPIKIRKIQDTIPNPAEILTEEEEAELLKQIK</sequence>
<name>A0ABR8ST30_9BACL</name>
<comment type="caution">
    <text evidence="1">The sequence shown here is derived from an EMBL/GenBank/DDBJ whole genome shotgun (WGS) entry which is preliminary data.</text>
</comment>
<proteinExistence type="predicted"/>